<proteinExistence type="predicted"/>
<dbReference type="KEGG" id="dez:DKM44_09965"/>
<gene>
    <name evidence="2" type="ORF">DKM44_09965</name>
</gene>
<organism evidence="2 3">
    <name type="scientific">Deinococcus irradiatisoli</name>
    <dbReference type="NCBI Taxonomy" id="2202254"/>
    <lineage>
        <taxon>Bacteria</taxon>
        <taxon>Thermotogati</taxon>
        <taxon>Deinococcota</taxon>
        <taxon>Deinococci</taxon>
        <taxon>Deinococcales</taxon>
        <taxon>Deinococcaceae</taxon>
        <taxon>Deinococcus</taxon>
    </lineage>
</organism>
<name>A0A2Z3JKR7_9DEIO</name>
<dbReference type="Proteomes" id="UP000245368">
    <property type="component" value="Chromosome"/>
</dbReference>
<evidence type="ECO:0000313" key="3">
    <source>
        <dbReference type="Proteomes" id="UP000245368"/>
    </source>
</evidence>
<keyword evidence="3" id="KW-1185">Reference proteome</keyword>
<feature type="region of interest" description="Disordered" evidence="1">
    <location>
        <begin position="98"/>
        <end position="119"/>
    </location>
</feature>
<dbReference type="OrthoDB" id="72555at2"/>
<reference evidence="2 3" key="1">
    <citation type="submission" date="2018-05" db="EMBL/GenBank/DDBJ databases">
        <title>Complete Genome Sequence of Deinococcus sp. strain 17bor-2.</title>
        <authorList>
            <person name="Srinivasan S."/>
        </authorList>
    </citation>
    <scope>NUCLEOTIDE SEQUENCE [LARGE SCALE GENOMIC DNA]</scope>
    <source>
        <strain evidence="2 3">17bor-2</strain>
    </source>
</reference>
<protein>
    <submittedName>
        <fullName evidence="2">Uncharacterized protein</fullName>
    </submittedName>
</protein>
<feature type="region of interest" description="Disordered" evidence="1">
    <location>
        <begin position="163"/>
        <end position="186"/>
    </location>
</feature>
<feature type="region of interest" description="Disordered" evidence="1">
    <location>
        <begin position="44"/>
        <end position="71"/>
    </location>
</feature>
<evidence type="ECO:0000313" key="2">
    <source>
        <dbReference type="EMBL" id="AWN23509.1"/>
    </source>
</evidence>
<evidence type="ECO:0000256" key="1">
    <source>
        <dbReference type="SAM" id="MobiDB-lite"/>
    </source>
</evidence>
<dbReference type="RefSeq" id="WP_109827237.1">
    <property type="nucleotide sequence ID" value="NZ_CP029494.1"/>
</dbReference>
<dbReference type="AlphaFoldDB" id="A0A2Z3JKR7"/>
<dbReference type="EMBL" id="CP029494">
    <property type="protein sequence ID" value="AWN23509.1"/>
    <property type="molecule type" value="Genomic_DNA"/>
</dbReference>
<accession>A0A2Z3JKR7</accession>
<sequence length="186" mass="18747">MNPIKTFTAIGNLASTRALRSLLLLGSVGVMGLPALAASAGNSAAQSTQAQRGQPQGQPQAPAGQPGRQRGAPAMNLEVSYYSGDPLKGGKLITTLKLTPPQNQGAPALNRAPSTAADGQISPAAGQRPVNPVVAQAPAGATYAVIKDDHGGARIIDLSQADQMMGGFGGRGGPQDQGGQTPPPRR</sequence>
<feature type="compositionally biased region" description="Gly residues" evidence="1">
    <location>
        <begin position="166"/>
        <end position="176"/>
    </location>
</feature>